<evidence type="ECO:0000256" key="6">
    <source>
        <dbReference type="SAM" id="MobiDB-lite"/>
    </source>
</evidence>
<keyword evidence="4 7" id="KW-0472">Membrane</keyword>
<dbReference type="InterPro" id="IPR052337">
    <property type="entry name" value="SAT4-like"/>
</dbReference>
<evidence type="ECO:0000256" key="3">
    <source>
        <dbReference type="ARBA" id="ARBA00022989"/>
    </source>
</evidence>
<evidence type="ECO:0000313" key="9">
    <source>
        <dbReference type="EMBL" id="KAK8121136.1"/>
    </source>
</evidence>
<evidence type="ECO:0000256" key="5">
    <source>
        <dbReference type="ARBA" id="ARBA00038359"/>
    </source>
</evidence>
<evidence type="ECO:0000313" key="10">
    <source>
        <dbReference type="Proteomes" id="UP001392437"/>
    </source>
</evidence>
<dbReference type="EMBL" id="JAQQWP010000004">
    <property type="protein sequence ID" value="KAK8121136.1"/>
    <property type="molecule type" value="Genomic_DNA"/>
</dbReference>
<feature type="transmembrane region" description="Helical" evidence="7">
    <location>
        <begin position="12"/>
        <end position="34"/>
    </location>
</feature>
<dbReference type="GO" id="GO:0016020">
    <property type="term" value="C:membrane"/>
    <property type="evidence" value="ECO:0007669"/>
    <property type="project" value="UniProtKB-SubCell"/>
</dbReference>
<keyword evidence="2 7" id="KW-0812">Transmembrane</keyword>
<evidence type="ECO:0000259" key="8">
    <source>
        <dbReference type="Pfam" id="PF20684"/>
    </source>
</evidence>
<feature type="transmembrane region" description="Helical" evidence="7">
    <location>
        <begin position="46"/>
        <end position="74"/>
    </location>
</feature>
<comment type="similarity">
    <text evidence="5">Belongs to the SAT4 family.</text>
</comment>
<comment type="caution">
    <text evidence="9">The sequence shown here is derived from an EMBL/GenBank/DDBJ whole genome shotgun (WGS) entry which is preliminary data.</text>
</comment>
<keyword evidence="3 7" id="KW-1133">Transmembrane helix</keyword>
<feature type="region of interest" description="Disordered" evidence="6">
    <location>
        <begin position="317"/>
        <end position="352"/>
    </location>
</feature>
<feature type="domain" description="Rhodopsin" evidence="8">
    <location>
        <begin position="54"/>
        <end position="141"/>
    </location>
</feature>
<dbReference type="PANTHER" id="PTHR33048">
    <property type="entry name" value="PTH11-LIKE INTEGRAL MEMBRANE PROTEIN (AFU_ORTHOLOGUE AFUA_5G11245)"/>
    <property type="match status" value="1"/>
</dbReference>
<dbReference type="PANTHER" id="PTHR33048:SF123">
    <property type="entry name" value="INTEGRAL MEMBRANE PROTEIN"/>
    <property type="match status" value="1"/>
</dbReference>
<comment type="subcellular location">
    <subcellularLocation>
        <location evidence="1">Membrane</location>
        <topology evidence="1">Multi-pass membrane protein</topology>
    </subcellularLocation>
</comment>
<name>A0AAW0R1J7_9PEZI</name>
<sequence>MPPDLTSTVVGVSSASMGAVTVGLALRLGTLLLVDRRLAWEDGLVLLSWLITISSVTYTIAIVTAKASLAALYLTVFRGRSNLLHTLNQGLLFFFVCEAVEEIAVVTSQCLPAISAWSSTGPGTCVNLKPFWWTTTSVAKIGADTTYDYALPYIWSEIDVCLVLLFSCGLSAREIWHSSSNSAPQTRQQQQQQRPRLVFKRPSSLALFRLPSLTQSQPREAVSSSTPDTFGDRVAWLELLNSHGPCVLTGDRRTQLGTHIRIEGGPPVQGAEASEAATVQKNWRGCERIDEVEDCNGESKKGNFGIMVTREVVCTVEEDTSSGDKEDGEVDVSSSSGPGSIIFITGASDDNT</sequence>
<protein>
    <recommendedName>
        <fullName evidence="8">Rhodopsin domain-containing protein</fullName>
    </recommendedName>
</protein>
<dbReference type="Proteomes" id="UP001392437">
    <property type="component" value="Unassembled WGS sequence"/>
</dbReference>
<dbReference type="Pfam" id="PF20684">
    <property type="entry name" value="Fung_rhodopsin"/>
    <property type="match status" value="1"/>
</dbReference>
<keyword evidence="10" id="KW-1185">Reference proteome</keyword>
<evidence type="ECO:0000256" key="4">
    <source>
        <dbReference type="ARBA" id="ARBA00023136"/>
    </source>
</evidence>
<organism evidence="9 10">
    <name type="scientific">Apiospora kogelbergensis</name>
    <dbReference type="NCBI Taxonomy" id="1337665"/>
    <lineage>
        <taxon>Eukaryota</taxon>
        <taxon>Fungi</taxon>
        <taxon>Dikarya</taxon>
        <taxon>Ascomycota</taxon>
        <taxon>Pezizomycotina</taxon>
        <taxon>Sordariomycetes</taxon>
        <taxon>Xylariomycetidae</taxon>
        <taxon>Amphisphaeriales</taxon>
        <taxon>Apiosporaceae</taxon>
        <taxon>Apiospora</taxon>
    </lineage>
</organism>
<feature type="compositionally biased region" description="Acidic residues" evidence="6">
    <location>
        <begin position="317"/>
        <end position="330"/>
    </location>
</feature>
<gene>
    <name evidence="9" type="ORF">PG999_005256</name>
</gene>
<proteinExistence type="inferred from homology"/>
<evidence type="ECO:0000256" key="7">
    <source>
        <dbReference type="SAM" id="Phobius"/>
    </source>
</evidence>
<evidence type="ECO:0000256" key="1">
    <source>
        <dbReference type="ARBA" id="ARBA00004141"/>
    </source>
</evidence>
<dbReference type="InterPro" id="IPR049326">
    <property type="entry name" value="Rhodopsin_dom_fungi"/>
</dbReference>
<evidence type="ECO:0000256" key="2">
    <source>
        <dbReference type="ARBA" id="ARBA00022692"/>
    </source>
</evidence>
<accession>A0AAW0R1J7</accession>
<reference evidence="9 10" key="1">
    <citation type="submission" date="2023-01" db="EMBL/GenBank/DDBJ databases">
        <title>Analysis of 21 Apiospora genomes using comparative genomics revels a genus with tremendous synthesis potential of carbohydrate active enzymes and secondary metabolites.</title>
        <authorList>
            <person name="Sorensen T."/>
        </authorList>
    </citation>
    <scope>NUCLEOTIDE SEQUENCE [LARGE SCALE GENOMIC DNA]</scope>
    <source>
        <strain evidence="9 10">CBS 117206</strain>
    </source>
</reference>
<dbReference type="AlphaFoldDB" id="A0AAW0R1J7"/>